<dbReference type="Pfam" id="PF10109">
    <property type="entry name" value="Phage_TAC_7"/>
    <property type="match status" value="1"/>
</dbReference>
<gene>
    <name evidence="1" type="ORF">ACFPPC_10980</name>
</gene>
<dbReference type="Proteomes" id="UP001596104">
    <property type="component" value="Unassembled WGS sequence"/>
</dbReference>
<comment type="caution">
    <text evidence="1">The sequence shown here is derived from an EMBL/GenBank/DDBJ whole genome shotgun (WGS) entry which is preliminary data.</text>
</comment>
<dbReference type="EMBL" id="JBHSLV010000019">
    <property type="protein sequence ID" value="MFC5393157.1"/>
    <property type="molecule type" value="Genomic_DNA"/>
</dbReference>
<evidence type="ECO:0000313" key="1">
    <source>
        <dbReference type="EMBL" id="MFC5393157.1"/>
    </source>
</evidence>
<name>A0ABW0H7D1_9HYPH</name>
<keyword evidence="2" id="KW-1185">Reference proteome</keyword>
<proteinExistence type="predicted"/>
<accession>A0ABW0H7D1</accession>
<protein>
    <submittedName>
        <fullName evidence="1">Phage tail assembly protein</fullName>
    </submittedName>
</protein>
<organism evidence="1 2">
    <name type="scientific">Bosea vestrisii</name>
    <dbReference type="NCBI Taxonomy" id="151416"/>
    <lineage>
        <taxon>Bacteria</taxon>
        <taxon>Pseudomonadati</taxon>
        <taxon>Pseudomonadota</taxon>
        <taxon>Alphaproteobacteria</taxon>
        <taxon>Hyphomicrobiales</taxon>
        <taxon>Boseaceae</taxon>
        <taxon>Bosea</taxon>
    </lineage>
</organism>
<evidence type="ECO:0000313" key="2">
    <source>
        <dbReference type="Proteomes" id="UP001596104"/>
    </source>
</evidence>
<reference evidence="2" key="1">
    <citation type="journal article" date="2019" name="Int. J. Syst. Evol. Microbiol.">
        <title>The Global Catalogue of Microorganisms (GCM) 10K type strain sequencing project: providing services to taxonomists for standard genome sequencing and annotation.</title>
        <authorList>
            <consortium name="The Broad Institute Genomics Platform"/>
            <consortium name="The Broad Institute Genome Sequencing Center for Infectious Disease"/>
            <person name="Wu L."/>
            <person name="Ma J."/>
        </authorList>
    </citation>
    <scope>NUCLEOTIDE SEQUENCE [LARGE SCALE GENOMIC DNA]</scope>
    <source>
        <strain evidence="2">CGMCC 1.16326</strain>
    </source>
</reference>
<sequence>MTNAPARRISVMPPHQGAPDVVEDRDDALSLSGTVVVEDEEPGKKGLPARAVLNADGTVTLQLVKPVVLTISKGGQERSETFAELTFRELTGADLRVVAQEKDDMRRTIMTLARATGTSSVVMNVLFDRMAQRDVAGATEVISYFQE</sequence>
<dbReference type="RefSeq" id="WP_377008112.1">
    <property type="nucleotide sequence ID" value="NZ_JBHSLV010000019.1"/>
</dbReference>
<dbReference type="InterPro" id="IPR019289">
    <property type="entry name" value="Phage_tail_E/E"/>
</dbReference>